<evidence type="ECO:0000256" key="7">
    <source>
        <dbReference type="HAMAP-Rule" id="MF_00083"/>
    </source>
</evidence>
<dbReference type="FunFam" id="3.40.50.1470:FF:000001">
    <property type="entry name" value="Peptidyl-tRNA hydrolase"/>
    <property type="match status" value="1"/>
</dbReference>
<name>A0A1Y0HIK1_9BACT</name>
<feature type="active site" description="Proton acceptor" evidence="7">
    <location>
        <position position="19"/>
    </location>
</feature>
<evidence type="ECO:0000256" key="5">
    <source>
        <dbReference type="ARBA" id="ARBA00038063"/>
    </source>
</evidence>
<feature type="site" description="Stabilizes the basic form of H active site to accept a proton" evidence="7">
    <location>
        <position position="87"/>
    </location>
</feature>
<keyword evidence="7" id="KW-0963">Cytoplasm</keyword>
<dbReference type="PROSITE" id="PS01195">
    <property type="entry name" value="PEPT_TRNA_HYDROL_1"/>
    <property type="match status" value="1"/>
</dbReference>
<reference evidence="11" key="1">
    <citation type="submission" date="2017-05" db="EMBL/GenBank/DDBJ databases">
        <title>Dechlorination kinetics govern the competition between two new strains of the genus Sulfurospirillum.</title>
        <authorList>
            <person name="Buttet G.F."/>
            <person name="Murray A.M."/>
            <person name="Goris T."/>
            <person name="Burion M."/>
            <person name="Lin B."/>
            <person name="Rolle M."/>
            <person name="Maillard J."/>
        </authorList>
    </citation>
    <scope>NUCLEOTIDE SEQUENCE [LARGE SCALE GENOMIC DNA]</scope>
    <source>
        <strain evidence="11">SL2-1</strain>
    </source>
</reference>
<feature type="binding site" evidence="7">
    <location>
        <position position="14"/>
    </location>
    <ligand>
        <name>tRNA</name>
        <dbReference type="ChEBI" id="CHEBI:17843"/>
    </ligand>
</feature>
<comment type="function">
    <text evidence="7">Catalyzes the release of premature peptidyl moieties from peptidyl-tRNA molecules trapped in stalled 50S ribosomal subunits, and thus maintains levels of free tRNAs and 50S ribosomes.</text>
</comment>
<dbReference type="InterPro" id="IPR036416">
    <property type="entry name" value="Pept_tRNA_hydro_sf"/>
</dbReference>
<dbReference type="Proteomes" id="UP000196005">
    <property type="component" value="Chromosome"/>
</dbReference>
<dbReference type="InterPro" id="IPR001328">
    <property type="entry name" value="Pept_tRNA_hydro"/>
</dbReference>
<dbReference type="InterPro" id="IPR018171">
    <property type="entry name" value="Pept_tRNA_hydro_CS"/>
</dbReference>
<dbReference type="GO" id="GO:0000049">
    <property type="term" value="F:tRNA binding"/>
    <property type="evidence" value="ECO:0007669"/>
    <property type="project" value="UniProtKB-UniRule"/>
</dbReference>
<gene>
    <name evidence="7" type="primary">pth</name>
    <name evidence="10" type="ORF">Sdiek1_0243</name>
</gene>
<keyword evidence="3 7" id="KW-0378">Hydrolase</keyword>
<evidence type="ECO:0000256" key="1">
    <source>
        <dbReference type="ARBA" id="ARBA00013260"/>
    </source>
</evidence>
<dbReference type="GO" id="GO:0006515">
    <property type="term" value="P:protein quality control for misfolded or incompletely synthesized proteins"/>
    <property type="evidence" value="ECO:0007669"/>
    <property type="project" value="UniProtKB-UniRule"/>
</dbReference>
<feature type="binding site" evidence="7">
    <location>
        <position position="62"/>
    </location>
    <ligand>
        <name>tRNA</name>
        <dbReference type="ChEBI" id="CHEBI:17843"/>
    </ligand>
</feature>
<dbReference type="PANTHER" id="PTHR17224:SF1">
    <property type="entry name" value="PEPTIDYL-TRNA HYDROLASE"/>
    <property type="match status" value="1"/>
</dbReference>
<keyword evidence="2 7" id="KW-0820">tRNA-binding</keyword>
<comment type="subcellular location">
    <subcellularLocation>
        <location evidence="7">Cytoplasm</location>
    </subcellularLocation>
</comment>
<evidence type="ECO:0000313" key="11">
    <source>
        <dbReference type="Proteomes" id="UP000196005"/>
    </source>
</evidence>
<dbReference type="EMBL" id="CP021416">
    <property type="protein sequence ID" value="ARU47426.1"/>
    <property type="molecule type" value="Genomic_DNA"/>
</dbReference>
<dbReference type="OrthoDB" id="9800507at2"/>
<dbReference type="KEGG" id="suls:Sdiek1_0243"/>
<dbReference type="Pfam" id="PF01195">
    <property type="entry name" value="Pept_tRNA_hydro"/>
    <property type="match status" value="1"/>
</dbReference>
<dbReference type="PROSITE" id="PS01196">
    <property type="entry name" value="PEPT_TRNA_HYDROL_2"/>
    <property type="match status" value="1"/>
</dbReference>
<dbReference type="AlphaFoldDB" id="A0A1Y0HIK1"/>
<feature type="binding site" evidence="7">
    <location>
        <position position="64"/>
    </location>
    <ligand>
        <name>tRNA</name>
        <dbReference type="ChEBI" id="CHEBI:17843"/>
    </ligand>
</feature>
<comment type="catalytic activity">
    <reaction evidence="7 8">
        <text>an N-acyl-L-alpha-aminoacyl-tRNA + H2O = an N-acyl-L-amino acid + a tRNA + H(+)</text>
        <dbReference type="Rhea" id="RHEA:54448"/>
        <dbReference type="Rhea" id="RHEA-COMP:10123"/>
        <dbReference type="Rhea" id="RHEA-COMP:13883"/>
        <dbReference type="ChEBI" id="CHEBI:15377"/>
        <dbReference type="ChEBI" id="CHEBI:15378"/>
        <dbReference type="ChEBI" id="CHEBI:59874"/>
        <dbReference type="ChEBI" id="CHEBI:78442"/>
        <dbReference type="ChEBI" id="CHEBI:138191"/>
        <dbReference type="EC" id="3.1.1.29"/>
    </reaction>
</comment>
<keyword evidence="11" id="KW-1185">Reference proteome</keyword>
<evidence type="ECO:0000256" key="3">
    <source>
        <dbReference type="ARBA" id="ARBA00022801"/>
    </source>
</evidence>
<comment type="function">
    <text evidence="7">Hydrolyzes ribosome-free peptidyl-tRNAs (with 1 or more amino acids incorporated), which drop off the ribosome during protein synthesis, or as a result of ribosome stalling.</text>
</comment>
<feature type="binding site" evidence="7">
    <location>
        <position position="108"/>
    </location>
    <ligand>
        <name>tRNA</name>
        <dbReference type="ChEBI" id="CHEBI:17843"/>
    </ligand>
</feature>
<evidence type="ECO:0000256" key="9">
    <source>
        <dbReference type="RuleBase" id="RU004320"/>
    </source>
</evidence>
<evidence type="ECO:0000256" key="2">
    <source>
        <dbReference type="ARBA" id="ARBA00022555"/>
    </source>
</evidence>
<dbReference type="CDD" id="cd00462">
    <property type="entry name" value="PTH"/>
    <property type="match status" value="1"/>
</dbReference>
<evidence type="ECO:0000256" key="4">
    <source>
        <dbReference type="ARBA" id="ARBA00022884"/>
    </source>
</evidence>
<evidence type="ECO:0000313" key="10">
    <source>
        <dbReference type="EMBL" id="ARU47426.1"/>
    </source>
</evidence>
<comment type="similarity">
    <text evidence="5 7 9">Belongs to the PTH family.</text>
</comment>
<organism evidence="10 11">
    <name type="scientific">Sulfurospirillum diekertiae</name>
    <dbReference type="NCBI Taxonomy" id="1854492"/>
    <lineage>
        <taxon>Bacteria</taxon>
        <taxon>Pseudomonadati</taxon>
        <taxon>Campylobacterota</taxon>
        <taxon>Epsilonproteobacteria</taxon>
        <taxon>Campylobacterales</taxon>
        <taxon>Sulfurospirillaceae</taxon>
        <taxon>Sulfurospirillum</taxon>
    </lineage>
</organism>
<dbReference type="Gene3D" id="3.40.50.1470">
    <property type="entry name" value="Peptidyl-tRNA hydrolase"/>
    <property type="match status" value="1"/>
</dbReference>
<dbReference type="SUPFAM" id="SSF53178">
    <property type="entry name" value="Peptidyl-tRNA hydrolase-like"/>
    <property type="match status" value="1"/>
</dbReference>
<dbReference type="EC" id="3.1.1.29" evidence="1 7"/>
<dbReference type="RefSeq" id="WP_087437525.1">
    <property type="nucleotide sequence ID" value="NZ_CP021416.1"/>
</dbReference>
<dbReference type="GO" id="GO:0072344">
    <property type="term" value="P:rescue of stalled ribosome"/>
    <property type="evidence" value="ECO:0007669"/>
    <property type="project" value="UniProtKB-UniRule"/>
</dbReference>
<dbReference type="PANTHER" id="PTHR17224">
    <property type="entry name" value="PEPTIDYL-TRNA HYDROLASE"/>
    <property type="match status" value="1"/>
</dbReference>
<proteinExistence type="inferred from homology"/>
<evidence type="ECO:0000256" key="6">
    <source>
        <dbReference type="ARBA" id="ARBA00050038"/>
    </source>
</evidence>
<dbReference type="NCBIfam" id="TIGR00447">
    <property type="entry name" value="pth"/>
    <property type="match status" value="1"/>
</dbReference>
<evidence type="ECO:0000256" key="8">
    <source>
        <dbReference type="RuleBase" id="RU000673"/>
    </source>
</evidence>
<feature type="site" description="Discriminates between blocked and unblocked aminoacyl-tRNA" evidence="7">
    <location>
        <position position="9"/>
    </location>
</feature>
<sequence length="191" mass="21175">MTLIVGLGNPDLQYKNNRHNVGFMVIDALIGDQTSCEKITKANFKGDLFKAPSMLLLKPTTYMNLSGESVRSVDDYFKPEQIIVIHDDLDLPFGTLRFKIGGGHGGHNGLRSIDAHIGPEYIRVRIGIGKPSLKSDVAKYVLSDFSVCQREFLPEILLHVKKSIKALLTGDLKEVSLQYSLKQTLCDGDKV</sequence>
<keyword evidence="4 7" id="KW-0694">RNA-binding</keyword>
<protein>
    <recommendedName>
        <fullName evidence="6 7">Peptidyl-tRNA hydrolase</fullName>
        <shortName evidence="7">Pth</shortName>
        <ecNumber evidence="1 7">3.1.1.29</ecNumber>
    </recommendedName>
</protein>
<dbReference type="GO" id="GO:0005737">
    <property type="term" value="C:cytoplasm"/>
    <property type="evidence" value="ECO:0007669"/>
    <property type="project" value="UniProtKB-SubCell"/>
</dbReference>
<dbReference type="GO" id="GO:0004045">
    <property type="term" value="F:peptidyl-tRNA hydrolase activity"/>
    <property type="evidence" value="ECO:0007669"/>
    <property type="project" value="UniProtKB-UniRule"/>
</dbReference>
<comment type="subunit">
    <text evidence="7">Monomer.</text>
</comment>
<dbReference type="HAMAP" id="MF_00083">
    <property type="entry name" value="Pept_tRNA_hydro_bact"/>
    <property type="match status" value="1"/>
</dbReference>
<accession>A0A1Y0HIK1</accession>